<evidence type="ECO:0000256" key="2">
    <source>
        <dbReference type="ARBA" id="ARBA00022917"/>
    </source>
</evidence>
<evidence type="ECO:0000259" key="5">
    <source>
        <dbReference type="Pfam" id="PF04073"/>
    </source>
</evidence>
<keyword evidence="3 4" id="KW-0456">Lyase</keyword>
<dbReference type="PIRSF" id="PIRSF006181">
    <property type="entry name" value="EbsC_YbaK"/>
    <property type="match status" value="1"/>
</dbReference>
<sequence>MSKKKAKTNAVRQLEQKKIPFETREYEYSDSHAAALETAHALGIDENQVFKTLVTVGNKTGPVVAVIPGNKTLDLKKLAKASGNKKIEMLPMKELEELTGYIHGGCSPVGMKKSFPTFYANEAQQFEMIHVSAGRRGLQMSVSPTDLINVTSGAYADLTEDNTILG</sequence>
<feature type="domain" description="YbaK/aminoacyl-tRNA synthetase-associated" evidence="5">
    <location>
        <begin position="35"/>
        <end position="148"/>
    </location>
</feature>
<dbReference type="GO" id="GO:0002161">
    <property type="term" value="F:aminoacyl-tRNA deacylase activity"/>
    <property type="evidence" value="ECO:0007669"/>
    <property type="project" value="InterPro"/>
</dbReference>
<dbReference type="EMBL" id="CP017267">
    <property type="protein sequence ID" value="APB31204.1"/>
    <property type="molecule type" value="Genomic_DNA"/>
</dbReference>
<evidence type="ECO:0000256" key="4">
    <source>
        <dbReference type="PIRNR" id="PIRNR006181"/>
    </source>
</evidence>
<dbReference type="AlphaFoldDB" id="A0A1J0A5I8"/>
<dbReference type="EC" id="4.2.-.-" evidence="4"/>
<dbReference type="RefSeq" id="WP_071456791.1">
    <property type="nucleotide sequence ID" value="NZ_CABJEN010000001.1"/>
</dbReference>
<evidence type="ECO:0000313" key="6">
    <source>
        <dbReference type="EMBL" id="APB31204.1"/>
    </source>
</evidence>
<accession>A0A1J0A5I8</accession>
<dbReference type="SUPFAM" id="SSF55826">
    <property type="entry name" value="YbaK/ProRS associated domain"/>
    <property type="match status" value="1"/>
</dbReference>
<dbReference type="KEGG" id="vte:BHY08_04790"/>
<dbReference type="Proteomes" id="UP000191200">
    <property type="component" value="Chromosome"/>
</dbReference>
<proteinExistence type="inferred from homology"/>
<organism evidence="6 7">
    <name type="scientific">Vagococcus teuberi</name>
    <dbReference type="NCBI Taxonomy" id="519472"/>
    <lineage>
        <taxon>Bacteria</taxon>
        <taxon>Bacillati</taxon>
        <taxon>Bacillota</taxon>
        <taxon>Bacilli</taxon>
        <taxon>Lactobacillales</taxon>
        <taxon>Enterococcaceae</taxon>
        <taxon>Vagococcus</taxon>
    </lineage>
</organism>
<keyword evidence="7" id="KW-1185">Reference proteome</keyword>
<comment type="similarity">
    <text evidence="1 4">Belongs to the prolyl-tRNA editing family. YbaK/EbsC subfamily.</text>
</comment>
<dbReference type="Gene3D" id="3.90.960.10">
    <property type="entry name" value="YbaK/aminoacyl-tRNA synthetase-associated domain"/>
    <property type="match status" value="1"/>
</dbReference>
<protein>
    <recommendedName>
        <fullName evidence="4">Cys-tRNA(Pro)/Cys-tRNA(Cys) deacylase</fullName>
        <ecNumber evidence="4">4.2.-.-</ecNumber>
    </recommendedName>
</protein>
<name>A0A1J0A5I8_9ENTE</name>
<dbReference type="GO" id="GO:0006412">
    <property type="term" value="P:translation"/>
    <property type="evidence" value="ECO:0007669"/>
    <property type="project" value="UniProtKB-KW"/>
</dbReference>
<evidence type="ECO:0000256" key="3">
    <source>
        <dbReference type="ARBA" id="ARBA00023239"/>
    </source>
</evidence>
<keyword evidence="2 4" id="KW-0648">Protein biosynthesis</keyword>
<dbReference type="OrthoDB" id="9809296at2"/>
<dbReference type="NCBIfam" id="TIGR00011">
    <property type="entry name" value="YbaK_EbsC"/>
    <property type="match status" value="1"/>
</dbReference>
<reference evidence="6 7" key="1">
    <citation type="submission" date="2016-09" db="EMBL/GenBank/DDBJ databases">
        <title>Vagococcus teuberi sp. nov., isolated from the Malian artisanal sour milk fene.</title>
        <authorList>
            <person name="Wullschleger S."/>
            <person name="Seifert C."/>
            <person name="Baumgartner S."/>
            <person name="Lacroix C."/>
            <person name="Bonfoh B."/>
            <person name="Stevens M.J."/>
            <person name="Meile L."/>
        </authorList>
    </citation>
    <scope>NUCLEOTIDE SEQUENCE [LARGE SCALE GENOMIC DNA]</scope>
    <source>
        <strain evidence="6 7">DSM 21459</strain>
    </source>
</reference>
<dbReference type="InterPro" id="IPR004369">
    <property type="entry name" value="Prolyl-tRNA_editing_YbaK/EbsC"/>
</dbReference>
<dbReference type="Pfam" id="PF04073">
    <property type="entry name" value="tRNA_edit"/>
    <property type="match status" value="1"/>
</dbReference>
<evidence type="ECO:0000313" key="7">
    <source>
        <dbReference type="Proteomes" id="UP000191200"/>
    </source>
</evidence>
<evidence type="ECO:0000256" key="1">
    <source>
        <dbReference type="ARBA" id="ARBA00009798"/>
    </source>
</evidence>
<dbReference type="GO" id="GO:0016829">
    <property type="term" value="F:lyase activity"/>
    <property type="evidence" value="ECO:0007669"/>
    <property type="project" value="UniProtKB-KW"/>
</dbReference>
<gene>
    <name evidence="6" type="ORF">BHY08_04790</name>
</gene>
<dbReference type="InterPro" id="IPR036754">
    <property type="entry name" value="YbaK/aa-tRNA-synt-asso_dom_sf"/>
</dbReference>
<dbReference type="PANTHER" id="PTHR30411:SF0">
    <property type="entry name" value="CYS-TRNA(PRO)_CYS-TRNA(CYS) DEACYLASE YBAK"/>
    <property type="match status" value="1"/>
</dbReference>
<dbReference type="PANTHER" id="PTHR30411">
    <property type="entry name" value="CYTOPLASMIC PROTEIN"/>
    <property type="match status" value="1"/>
</dbReference>
<dbReference type="STRING" id="519472.BHY08_04790"/>
<dbReference type="CDD" id="cd00002">
    <property type="entry name" value="YbaK_deacylase"/>
    <property type="match status" value="1"/>
</dbReference>
<dbReference type="InterPro" id="IPR007214">
    <property type="entry name" value="YbaK/aa-tRNA-synth-assoc-dom"/>
</dbReference>